<feature type="region of interest" description="Disordered" evidence="1">
    <location>
        <begin position="164"/>
        <end position="199"/>
    </location>
</feature>
<dbReference type="AlphaFoldDB" id="A0A7R9E1Y4"/>
<evidence type="ECO:0000256" key="1">
    <source>
        <dbReference type="SAM" id="MobiDB-lite"/>
    </source>
</evidence>
<sequence>MWHGEIMLLEMAKLKEICPSGRLRSWRKFSTHRHLAHLQDSTVMIARSPMSSATISKRYYNDVISDHICSCALPIRPRFDAIKIKSPSRPKLTKIKKPPFAKSLFVGEIDPDVLTYPEVLDEDTLKALNERLLTLEDFFAKQETLKRKSLPWLGHVMKMEEDKMSKKALHNKEKGRPIGRPQTRWMDQTQKDIKDKGAD</sequence>
<name>A0A7R9E1Y4_9NEOP</name>
<gene>
    <name evidence="2" type="ORF">TMSB3V08_LOCUS2695</name>
</gene>
<reference evidence="2" key="1">
    <citation type="submission" date="2020-11" db="EMBL/GenBank/DDBJ databases">
        <authorList>
            <person name="Tran Van P."/>
        </authorList>
    </citation>
    <scope>NUCLEOTIDE SEQUENCE</scope>
</reference>
<dbReference type="EMBL" id="OB793029">
    <property type="protein sequence ID" value="CAD7425792.1"/>
    <property type="molecule type" value="Genomic_DNA"/>
</dbReference>
<protein>
    <submittedName>
        <fullName evidence="2">Uncharacterized protein</fullName>
    </submittedName>
</protein>
<organism evidence="2">
    <name type="scientific">Timema monikensis</name>
    <dbReference type="NCBI Taxonomy" id="170555"/>
    <lineage>
        <taxon>Eukaryota</taxon>
        <taxon>Metazoa</taxon>
        <taxon>Ecdysozoa</taxon>
        <taxon>Arthropoda</taxon>
        <taxon>Hexapoda</taxon>
        <taxon>Insecta</taxon>
        <taxon>Pterygota</taxon>
        <taxon>Neoptera</taxon>
        <taxon>Polyneoptera</taxon>
        <taxon>Phasmatodea</taxon>
        <taxon>Timematodea</taxon>
        <taxon>Timematoidea</taxon>
        <taxon>Timematidae</taxon>
        <taxon>Timema</taxon>
    </lineage>
</organism>
<accession>A0A7R9E1Y4</accession>
<proteinExistence type="predicted"/>
<feature type="compositionally biased region" description="Basic and acidic residues" evidence="1">
    <location>
        <begin position="164"/>
        <end position="176"/>
    </location>
</feature>
<evidence type="ECO:0000313" key="2">
    <source>
        <dbReference type="EMBL" id="CAD7425792.1"/>
    </source>
</evidence>
<feature type="compositionally biased region" description="Basic and acidic residues" evidence="1">
    <location>
        <begin position="189"/>
        <end position="199"/>
    </location>
</feature>